<organism evidence="1 2">
    <name type="scientific">Phormidium tenue FACHB-1050</name>
    <dbReference type="NCBI Taxonomy" id="2692857"/>
    <lineage>
        <taxon>Bacteria</taxon>
        <taxon>Bacillati</taxon>
        <taxon>Cyanobacteriota</taxon>
        <taxon>Cyanophyceae</taxon>
        <taxon>Oscillatoriophycideae</taxon>
        <taxon>Oscillatoriales</taxon>
        <taxon>Oscillatoriaceae</taxon>
        <taxon>Phormidium</taxon>
    </lineage>
</organism>
<dbReference type="EMBL" id="JACJQY010000045">
    <property type="protein sequence ID" value="MBD2319219.1"/>
    <property type="molecule type" value="Genomic_DNA"/>
</dbReference>
<proteinExistence type="predicted"/>
<accession>A0ABR8CF10</accession>
<evidence type="ECO:0000313" key="2">
    <source>
        <dbReference type="Proteomes" id="UP000618445"/>
    </source>
</evidence>
<evidence type="ECO:0000313" key="1">
    <source>
        <dbReference type="EMBL" id="MBD2319219.1"/>
    </source>
</evidence>
<protein>
    <submittedName>
        <fullName evidence="1">Uncharacterized protein</fullName>
    </submittedName>
</protein>
<dbReference type="RefSeq" id="WP_190580962.1">
    <property type="nucleotide sequence ID" value="NZ_JACJQY010000045.1"/>
</dbReference>
<dbReference type="Proteomes" id="UP000618445">
    <property type="component" value="Unassembled WGS sequence"/>
</dbReference>
<reference evidence="1 2" key="1">
    <citation type="journal article" date="2020" name="ISME J.">
        <title>Comparative genomics reveals insights into cyanobacterial evolution and habitat adaptation.</title>
        <authorList>
            <person name="Chen M.Y."/>
            <person name="Teng W.K."/>
            <person name="Zhao L."/>
            <person name="Hu C.X."/>
            <person name="Zhou Y.K."/>
            <person name="Han B.P."/>
            <person name="Song L.R."/>
            <person name="Shu W.S."/>
        </authorList>
    </citation>
    <scope>NUCLEOTIDE SEQUENCE [LARGE SCALE GENOMIC DNA]</scope>
    <source>
        <strain evidence="1 2">FACHB-1050</strain>
    </source>
</reference>
<comment type="caution">
    <text evidence="1">The sequence shown here is derived from an EMBL/GenBank/DDBJ whole genome shotgun (WGS) entry which is preliminary data.</text>
</comment>
<gene>
    <name evidence="1" type="ORF">H6G05_20535</name>
</gene>
<sequence>MSVNTQPLRQQETQLPVIKIMIKVSLLAREEKLPSIGIRPDANRDIGFATVLLTLENHQEKHQTIIIQNIEIYSIADNQLQPFGFTSRQIELKPLENAMIDIHLSNKIGYFGQGGVKAVVTYQFGNQVDKIESEVVDIDRH</sequence>
<name>A0ABR8CF10_9CYAN</name>
<keyword evidence="2" id="KW-1185">Reference proteome</keyword>